<gene>
    <name evidence="3" type="ORF">M378DRAFT_184386</name>
</gene>
<dbReference type="PROSITE" id="PS50053">
    <property type="entry name" value="UBIQUITIN_2"/>
    <property type="match status" value="1"/>
</dbReference>
<dbReference type="Pfam" id="PF08325">
    <property type="entry name" value="WLM"/>
    <property type="match status" value="1"/>
</dbReference>
<dbReference type="PANTHER" id="PTHR47795">
    <property type="entry name" value="UBIQUITIN AND WLM DOMAIN-CONTAINING METALLOPROTEASE SPCC1442.07C"/>
    <property type="match status" value="1"/>
</dbReference>
<name>A0A0C2XJ98_AMAMK</name>
<evidence type="ECO:0008006" key="5">
    <source>
        <dbReference type="Google" id="ProtNLM"/>
    </source>
</evidence>
<dbReference type="EMBL" id="KN818226">
    <property type="protein sequence ID" value="KIL69103.1"/>
    <property type="molecule type" value="Genomic_DNA"/>
</dbReference>
<dbReference type="GO" id="GO:0070628">
    <property type="term" value="F:proteasome binding"/>
    <property type="evidence" value="ECO:0007669"/>
    <property type="project" value="TreeGrafter"/>
</dbReference>
<dbReference type="SMART" id="SM00213">
    <property type="entry name" value="UBQ"/>
    <property type="match status" value="1"/>
</dbReference>
<dbReference type="Pfam" id="PF00240">
    <property type="entry name" value="ubiquitin"/>
    <property type="match status" value="1"/>
</dbReference>
<dbReference type="InterPro" id="IPR029071">
    <property type="entry name" value="Ubiquitin-like_domsf"/>
</dbReference>
<accession>A0A0C2XJ98</accession>
<dbReference type="InterPro" id="IPR000626">
    <property type="entry name" value="Ubiquitin-like_dom"/>
</dbReference>
<dbReference type="AlphaFoldDB" id="A0A0C2XJ98"/>
<protein>
    <recommendedName>
        <fullName evidence="5">WLM-domain-containing protein</fullName>
    </recommendedName>
</protein>
<sequence>MSSSGTPESIQLAISYRGSQHVVSVHPSSPLSSLQAQLEELTSVHPSLQKLLYKGKKTTSTSQNEDTTIAEAGLKDGMKVQLLGATAEELGGMKKAENAQRKRENILRERALKPQAKVRSTGPPPSKAFTNYRFHELVPLPHLPNPSAALEILTKLSEDPAIRHIMQKHQFSVGTLTELAPHEHPQLLGLNVNAGESIKLRIRTNSYDGFRSYKEVRRVLCHELTHNVWSDHDEKFKQLNSTLNREVAEFELAATTGTHSLSEVGEVYEPSSELEATHMYVLGEGDGNQNESLEERRQRILNATMTRLRKQEEELEHQCGTGKPVN</sequence>
<evidence type="ECO:0000259" key="2">
    <source>
        <dbReference type="PROSITE" id="PS51397"/>
    </source>
</evidence>
<dbReference type="InParanoid" id="A0A0C2XJ98"/>
<evidence type="ECO:0000259" key="1">
    <source>
        <dbReference type="PROSITE" id="PS50053"/>
    </source>
</evidence>
<dbReference type="SUPFAM" id="SSF54236">
    <property type="entry name" value="Ubiquitin-like"/>
    <property type="match status" value="1"/>
</dbReference>
<dbReference type="Proteomes" id="UP000054549">
    <property type="component" value="Unassembled WGS sequence"/>
</dbReference>
<organism evidence="3 4">
    <name type="scientific">Amanita muscaria (strain Koide BX008)</name>
    <dbReference type="NCBI Taxonomy" id="946122"/>
    <lineage>
        <taxon>Eukaryota</taxon>
        <taxon>Fungi</taxon>
        <taxon>Dikarya</taxon>
        <taxon>Basidiomycota</taxon>
        <taxon>Agaricomycotina</taxon>
        <taxon>Agaricomycetes</taxon>
        <taxon>Agaricomycetidae</taxon>
        <taxon>Agaricales</taxon>
        <taxon>Pluteineae</taxon>
        <taxon>Amanitaceae</taxon>
        <taxon>Amanita</taxon>
    </lineage>
</organism>
<dbReference type="PROSITE" id="PS51397">
    <property type="entry name" value="WLM"/>
    <property type="match status" value="1"/>
</dbReference>
<keyword evidence="4" id="KW-1185">Reference proteome</keyword>
<dbReference type="Gene3D" id="3.10.20.90">
    <property type="entry name" value="Phosphatidylinositol 3-kinase Catalytic Subunit, Chain A, domain 1"/>
    <property type="match status" value="1"/>
</dbReference>
<dbReference type="OrthoDB" id="49605at2759"/>
<reference evidence="3 4" key="1">
    <citation type="submission" date="2014-04" db="EMBL/GenBank/DDBJ databases">
        <title>Evolutionary Origins and Diversification of the Mycorrhizal Mutualists.</title>
        <authorList>
            <consortium name="DOE Joint Genome Institute"/>
            <consortium name="Mycorrhizal Genomics Consortium"/>
            <person name="Kohler A."/>
            <person name="Kuo A."/>
            <person name="Nagy L.G."/>
            <person name="Floudas D."/>
            <person name="Copeland A."/>
            <person name="Barry K.W."/>
            <person name="Cichocki N."/>
            <person name="Veneault-Fourrey C."/>
            <person name="LaButti K."/>
            <person name="Lindquist E.A."/>
            <person name="Lipzen A."/>
            <person name="Lundell T."/>
            <person name="Morin E."/>
            <person name="Murat C."/>
            <person name="Riley R."/>
            <person name="Ohm R."/>
            <person name="Sun H."/>
            <person name="Tunlid A."/>
            <person name="Henrissat B."/>
            <person name="Grigoriev I.V."/>
            <person name="Hibbett D.S."/>
            <person name="Martin F."/>
        </authorList>
    </citation>
    <scope>NUCLEOTIDE SEQUENCE [LARGE SCALE GENOMIC DNA]</scope>
    <source>
        <strain evidence="3 4">Koide BX008</strain>
    </source>
</reference>
<evidence type="ECO:0000313" key="4">
    <source>
        <dbReference type="Proteomes" id="UP000054549"/>
    </source>
</evidence>
<dbReference type="InterPro" id="IPR013536">
    <property type="entry name" value="WLM_dom"/>
</dbReference>
<feature type="domain" description="Ubiquitin-like" evidence="1">
    <location>
        <begin position="10"/>
        <end position="83"/>
    </location>
</feature>
<feature type="domain" description="WLM" evidence="2">
    <location>
        <begin position="125"/>
        <end position="309"/>
    </location>
</feature>
<proteinExistence type="predicted"/>
<dbReference type="PANTHER" id="PTHR47795:SF1">
    <property type="entry name" value="DNA-DEPENDENT METALLOPROTEASE WSS1 HOMOLOG 2"/>
    <property type="match status" value="1"/>
</dbReference>
<evidence type="ECO:0000313" key="3">
    <source>
        <dbReference type="EMBL" id="KIL69103.1"/>
    </source>
</evidence>
<dbReference type="STRING" id="946122.A0A0C2XJ98"/>
<dbReference type="HOGENOM" id="CLU_056790_1_0_1"/>